<dbReference type="Proteomes" id="UP001361239">
    <property type="component" value="Unassembled WGS sequence"/>
</dbReference>
<dbReference type="RefSeq" id="WP_339586482.1">
    <property type="nucleotide sequence ID" value="NZ_JBBHJZ010000001.1"/>
</dbReference>
<comment type="caution">
    <text evidence="1">The sequence shown here is derived from an EMBL/GenBank/DDBJ whole genome shotgun (WGS) entry which is preliminary data.</text>
</comment>
<dbReference type="EMBL" id="JBBHJZ010000001">
    <property type="protein sequence ID" value="MEJ5976575.1"/>
    <property type="molecule type" value="Genomic_DNA"/>
</dbReference>
<evidence type="ECO:0000313" key="1">
    <source>
        <dbReference type="EMBL" id="MEJ5976575.1"/>
    </source>
</evidence>
<organism evidence="1 2">
    <name type="scientific">Novosphingobium anseongense</name>
    <dbReference type="NCBI Taxonomy" id="3133436"/>
    <lineage>
        <taxon>Bacteria</taxon>
        <taxon>Pseudomonadati</taxon>
        <taxon>Pseudomonadota</taxon>
        <taxon>Alphaproteobacteria</taxon>
        <taxon>Sphingomonadales</taxon>
        <taxon>Sphingomonadaceae</taxon>
        <taxon>Novosphingobium</taxon>
    </lineage>
</organism>
<protein>
    <submittedName>
        <fullName evidence="1">Uncharacterized protein</fullName>
    </submittedName>
</protein>
<name>A0ABU8RTZ6_9SPHN</name>
<keyword evidence="2" id="KW-1185">Reference proteome</keyword>
<proteinExistence type="predicted"/>
<evidence type="ECO:0000313" key="2">
    <source>
        <dbReference type="Proteomes" id="UP001361239"/>
    </source>
</evidence>
<gene>
    <name evidence="1" type="ORF">WG901_08015</name>
</gene>
<reference evidence="1 2" key="1">
    <citation type="submission" date="2024-03" db="EMBL/GenBank/DDBJ databases">
        <authorList>
            <person name="Jo J.-H."/>
        </authorList>
    </citation>
    <scope>NUCLEOTIDE SEQUENCE [LARGE SCALE GENOMIC DNA]</scope>
    <source>
        <strain evidence="1 2">PS1R-30</strain>
    </source>
</reference>
<sequence>MSIEQQIEELRAELSACDDPSEREQITAELELAKAEFSKQEQRA</sequence>
<accession>A0ABU8RTZ6</accession>